<accession>A0A8H6A5U9</accession>
<dbReference type="AlphaFoldDB" id="A0A8H6A5U9"/>
<dbReference type="Gene3D" id="3.40.50.720">
    <property type="entry name" value="NAD(P)-binding Rossmann-like Domain"/>
    <property type="match status" value="1"/>
</dbReference>
<evidence type="ECO:0000256" key="1">
    <source>
        <dbReference type="ARBA" id="ARBA00006484"/>
    </source>
</evidence>
<dbReference type="SUPFAM" id="SSF51735">
    <property type="entry name" value="NAD(P)-binding Rossmann-fold domains"/>
    <property type="match status" value="1"/>
</dbReference>
<dbReference type="InterPro" id="IPR036291">
    <property type="entry name" value="NAD(P)-bd_dom_sf"/>
</dbReference>
<reference evidence="4 5" key="1">
    <citation type="submission" date="2019-04" db="EMBL/GenBank/DDBJ databases">
        <title>Aspergillus burnettii sp. nov., novel species from soil in southeast Queensland.</title>
        <authorList>
            <person name="Gilchrist C.L.M."/>
            <person name="Pitt J.I."/>
            <person name="Lange L."/>
            <person name="Lacey H.J."/>
            <person name="Vuong D."/>
            <person name="Midgley D.J."/>
            <person name="Greenfield P."/>
            <person name="Bradbury M."/>
            <person name="Lacey E."/>
            <person name="Busk P.K."/>
            <person name="Pilgaard B."/>
            <person name="Chooi Y.H."/>
            <person name="Piggott A.M."/>
        </authorList>
    </citation>
    <scope>NUCLEOTIDE SEQUENCE [LARGE SCALE GENOMIC DNA]</scope>
    <source>
        <strain evidence="4 5">FRR 5400</strain>
    </source>
</reference>
<dbReference type="PRINTS" id="PR00081">
    <property type="entry name" value="GDHRDH"/>
</dbReference>
<dbReference type="EMBL" id="SPNV01000148">
    <property type="protein sequence ID" value="KAF5859918.1"/>
    <property type="molecule type" value="Genomic_DNA"/>
</dbReference>
<dbReference type="CDD" id="cd05233">
    <property type="entry name" value="SDR_c"/>
    <property type="match status" value="1"/>
</dbReference>
<evidence type="ECO:0000313" key="5">
    <source>
        <dbReference type="Proteomes" id="UP000541154"/>
    </source>
</evidence>
<keyword evidence="5" id="KW-1185">Reference proteome</keyword>
<dbReference type="Pfam" id="PF00106">
    <property type="entry name" value="adh_short"/>
    <property type="match status" value="1"/>
</dbReference>
<organism evidence="4 5">
    <name type="scientific">Petromyces alliaceus</name>
    <name type="common">Aspergillus alliaceus</name>
    <dbReference type="NCBI Taxonomy" id="209559"/>
    <lineage>
        <taxon>Eukaryota</taxon>
        <taxon>Fungi</taxon>
        <taxon>Dikarya</taxon>
        <taxon>Ascomycota</taxon>
        <taxon>Pezizomycotina</taxon>
        <taxon>Eurotiomycetes</taxon>
        <taxon>Eurotiomycetidae</taxon>
        <taxon>Eurotiales</taxon>
        <taxon>Aspergillaceae</taxon>
        <taxon>Aspergillus</taxon>
        <taxon>Aspergillus subgen. Circumdati</taxon>
    </lineage>
</organism>
<protein>
    <recommendedName>
        <fullName evidence="3">Ketoreductase domain-containing protein</fullName>
    </recommendedName>
</protein>
<feature type="domain" description="Ketoreductase" evidence="3">
    <location>
        <begin position="31"/>
        <end position="198"/>
    </location>
</feature>
<proteinExistence type="inferred from homology"/>
<dbReference type="InterPro" id="IPR002347">
    <property type="entry name" value="SDR_fam"/>
</dbReference>
<evidence type="ECO:0000256" key="2">
    <source>
        <dbReference type="ARBA" id="ARBA00023002"/>
    </source>
</evidence>
<dbReference type="InterPro" id="IPR057326">
    <property type="entry name" value="KR_dom"/>
</dbReference>
<keyword evidence="2" id="KW-0560">Oxidoreductase</keyword>
<evidence type="ECO:0000259" key="3">
    <source>
        <dbReference type="SMART" id="SM00822"/>
    </source>
</evidence>
<dbReference type="PANTHER" id="PTHR42901:SF1">
    <property type="entry name" value="ALCOHOL DEHYDROGENASE"/>
    <property type="match status" value="1"/>
</dbReference>
<sequence>MPPFPSPTTKWHSKAYPSISPTLPSLSAKNKTVLITGGGTGIGAATAHHFAAAGASRIALLGRRKQPLLTTKASIEHQYPNTEIFIFPTDITNQDEVTTAFATFAADTKINILVSNAATIGPQGPIANVNGEQFISSIEQNLKGSLFTAQAFLAKAAKDAVVIETSSTAAHLDFGPGFAAYSVAKMGVVRLWDSVAFANPDLCVFHVQPGIVDTDMNREAGGIEAIGYEDDGELSCAMTYAYFVVWGDHDKLIQSSFVAGELLCLACKFGGKVLEGEVFVGELGCG</sequence>
<name>A0A8H6A5U9_PETAA</name>
<evidence type="ECO:0000313" key="4">
    <source>
        <dbReference type="EMBL" id="KAF5859918.1"/>
    </source>
</evidence>
<comment type="similarity">
    <text evidence="1">Belongs to the short-chain dehydrogenases/reductases (SDR) family.</text>
</comment>
<dbReference type="PANTHER" id="PTHR42901">
    <property type="entry name" value="ALCOHOL DEHYDROGENASE"/>
    <property type="match status" value="1"/>
</dbReference>
<dbReference type="Proteomes" id="UP000541154">
    <property type="component" value="Unassembled WGS sequence"/>
</dbReference>
<comment type="caution">
    <text evidence="4">The sequence shown here is derived from an EMBL/GenBank/DDBJ whole genome shotgun (WGS) entry which is preliminary data.</text>
</comment>
<dbReference type="SMART" id="SM00822">
    <property type="entry name" value="PKS_KR"/>
    <property type="match status" value="1"/>
</dbReference>
<gene>
    <name evidence="4" type="ORF">ETB97_002232</name>
</gene>
<dbReference type="GO" id="GO:0016491">
    <property type="term" value="F:oxidoreductase activity"/>
    <property type="evidence" value="ECO:0007669"/>
    <property type="project" value="UniProtKB-KW"/>
</dbReference>